<comment type="caution">
    <text evidence="1">The sequence shown here is derived from an EMBL/GenBank/DDBJ whole genome shotgun (WGS) entry which is preliminary data.</text>
</comment>
<reference evidence="1" key="1">
    <citation type="submission" date="2022-12" db="EMBL/GenBank/DDBJ databases">
        <title>Genome Sequence of Lasiodiplodia mahajangana.</title>
        <authorList>
            <person name="Buettner E."/>
        </authorList>
    </citation>
    <scope>NUCLEOTIDE SEQUENCE</scope>
    <source>
        <strain evidence="1">VT137</strain>
    </source>
</reference>
<dbReference type="EMBL" id="JAPUUL010000026">
    <property type="protein sequence ID" value="KAJ8133272.1"/>
    <property type="molecule type" value="Genomic_DNA"/>
</dbReference>
<name>A0ACC2K1E8_9PEZI</name>
<keyword evidence="2" id="KW-1185">Reference proteome</keyword>
<gene>
    <name evidence="1" type="ORF">O1611_g346</name>
</gene>
<evidence type="ECO:0000313" key="2">
    <source>
        <dbReference type="Proteomes" id="UP001153332"/>
    </source>
</evidence>
<protein>
    <submittedName>
        <fullName evidence="1">Uncharacterized protein</fullName>
    </submittedName>
</protein>
<dbReference type="Proteomes" id="UP001153332">
    <property type="component" value="Unassembled WGS sequence"/>
</dbReference>
<evidence type="ECO:0000313" key="1">
    <source>
        <dbReference type="EMBL" id="KAJ8133272.1"/>
    </source>
</evidence>
<accession>A0ACC2K1E8</accession>
<sequence>MLPPYEPIKGSDEHERGSGEPLIVDFEKSAAYGLKEYPPQRSRKLWPWVMHSVIFIMYSIAYLLAFTSEGSSCPSTAKAYSPANEAIKYTKTVSYHGGLHEASPYRGKPRPELDKAWHDLLEHNNIRISKEELQRMNRTAIELYDGSGFFGQLSAYHHLHCLKFIRQVLHPEYYDTNTTDRDEHVDHCIDDLRQALMCHADPSIVTFDWKGPNWRRPWPNFNIEHTCVDWDALGAWAAERSFDIYDQHTVVHPNLGKLPSRESKNTQSTILD</sequence>
<organism evidence="1 2">
    <name type="scientific">Lasiodiplodia mahajangana</name>
    <dbReference type="NCBI Taxonomy" id="1108764"/>
    <lineage>
        <taxon>Eukaryota</taxon>
        <taxon>Fungi</taxon>
        <taxon>Dikarya</taxon>
        <taxon>Ascomycota</taxon>
        <taxon>Pezizomycotina</taxon>
        <taxon>Dothideomycetes</taxon>
        <taxon>Dothideomycetes incertae sedis</taxon>
        <taxon>Botryosphaeriales</taxon>
        <taxon>Botryosphaeriaceae</taxon>
        <taxon>Lasiodiplodia</taxon>
    </lineage>
</organism>
<proteinExistence type="predicted"/>